<dbReference type="PRINTS" id="PR00080">
    <property type="entry name" value="SDRFAMILY"/>
</dbReference>
<gene>
    <name evidence="4" type="ORF">F5X68DRAFT_127580</name>
</gene>
<dbReference type="PRINTS" id="PR00081">
    <property type="entry name" value="GDHRDH"/>
</dbReference>
<comment type="caution">
    <text evidence="4">The sequence shown here is derived from an EMBL/GenBank/DDBJ whole genome shotgun (WGS) entry which is preliminary data.</text>
</comment>
<comment type="similarity">
    <text evidence="1 3">Belongs to the short-chain dehydrogenases/reductases (SDR) family.</text>
</comment>
<dbReference type="AlphaFoldDB" id="A0A9P8VKG0"/>
<keyword evidence="2" id="KW-0560">Oxidoreductase</keyword>
<accession>A0A9P8VKG0</accession>
<sequence length="280" mass="29580">MPKVWFITGSSRGLGRALVEYALAAGDLVVATARSTTSLEPLLSQYPSTLLLHDLDVTDISAADAAISAALAKFGQIDVLVNNAGYSNIAPVETITHEDFRRQIDTNLFGVVNVTKAALPHMRARGSGYIFQVSSIGARIAFPGTSAYQAAKWAVSSFSSVLAAEMRPLGVKVTCLEPGAMQTDFVSESMTVHDFPEVYEQTVGPILAYVNSLKGEGSVKAAGGTDIKKVGKIIDALFVADDPPVRLVLGESAVQAAEQAAEALAVSDAKWRDLSVSTYV</sequence>
<protein>
    <submittedName>
        <fullName evidence="4">Dehydrogenase/reductase SDR family member</fullName>
    </submittedName>
</protein>
<dbReference type="InterPro" id="IPR036291">
    <property type="entry name" value="NAD(P)-bd_dom_sf"/>
</dbReference>
<dbReference type="OrthoDB" id="1933717at2759"/>
<dbReference type="CDD" id="cd05374">
    <property type="entry name" value="17beta-HSD-like_SDR_c"/>
    <property type="match status" value="1"/>
</dbReference>
<evidence type="ECO:0000313" key="4">
    <source>
        <dbReference type="EMBL" id="KAH6695186.1"/>
    </source>
</evidence>
<keyword evidence="5" id="KW-1185">Reference proteome</keyword>
<dbReference type="Gene3D" id="3.40.50.720">
    <property type="entry name" value="NAD(P)-binding Rossmann-like Domain"/>
    <property type="match status" value="1"/>
</dbReference>
<dbReference type="Pfam" id="PF00106">
    <property type="entry name" value="adh_short"/>
    <property type="match status" value="1"/>
</dbReference>
<evidence type="ECO:0000256" key="2">
    <source>
        <dbReference type="ARBA" id="ARBA00023002"/>
    </source>
</evidence>
<dbReference type="GO" id="GO:0016491">
    <property type="term" value="F:oxidoreductase activity"/>
    <property type="evidence" value="ECO:0007669"/>
    <property type="project" value="UniProtKB-KW"/>
</dbReference>
<dbReference type="EMBL" id="JAGSXJ010000002">
    <property type="protein sequence ID" value="KAH6695186.1"/>
    <property type="molecule type" value="Genomic_DNA"/>
</dbReference>
<dbReference type="PANTHER" id="PTHR43976">
    <property type="entry name" value="SHORT CHAIN DEHYDROGENASE"/>
    <property type="match status" value="1"/>
</dbReference>
<evidence type="ECO:0000313" key="5">
    <source>
        <dbReference type="Proteomes" id="UP000770015"/>
    </source>
</evidence>
<evidence type="ECO:0000256" key="3">
    <source>
        <dbReference type="RuleBase" id="RU000363"/>
    </source>
</evidence>
<dbReference type="SUPFAM" id="SSF51735">
    <property type="entry name" value="NAD(P)-binding Rossmann-fold domains"/>
    <property type="match status" value="1"/>
</dbReference>
<name>A0A9P8VKG0_9PEZI</name>
<dbReference type="PANTHER" id="PTHR43976:SF16">
    <property type="entry name" value="SHORT-CHAIN DEHYDROGENASE_REDUCTASE FAMILY PROTEIN"/>
    <property type="match status" value="1"/>
</dbReference>
<dbReference type="InterPro" id="IPR051911">
    <property type="entry name" value="SDR_oxidoreductase"/>
</dbReference>
<dbReference type="Proteomes" id="UP000770015">
    <property type="component" value="Unassembled WGS sequence"/>
</dbReference>
<reference evidence="4" key="1">
    <citation type="journal article" date="2021" name="Nat. Commun.">
        <title>Genetic determinants of endophytism in the Arabidopsis root mycobiome.</title>
        <authorList>
            <person name="Mesny F."/>
            <person name="Miyauchi S."/>
            <person name="Thiergart T."/>
            <person name="Pickel B."/>
            <person name="Atanasova L."/>
            <person name="Karlsson M."/>
            <person name="Huettel B."/>
            <person name="Barry K.W."/>
            <person name="Haridas S."/>
            <person name="Chen C."/>
            <person name="Bauer D."/>
            <person name="Andreopoulos W."/>
            <person name="Pangilinan J."/>
            <person name="LaButti K."/>
            <person name="Riley R."/>
            <person name="Lipzen A."/>
            <person name="Clum A."/>
            <person name="Drula E."/>
            <person name="Henrissat B."/>
            <person name="Kohler A."/>
            <person name="Grigoriev I.V."/>
            <person name="Martin F.M."/>
            <person name="Hacquard S."/>
        </authorList>
    </citation>
    <scope>NUCLEOTIDE SEQUENCE</scope>
    <source>
        <strain evidence="4">MPI-SDFR-AT-0117</strain>
    </source>
</reference>
<evidence type="ECO:0000256" key="1">
    <source>
        <dbReference type="ARBA" id="ARBA00006484"/>
    </source>
</evidence>
<proteinExistence type="inferred from homology"/>
<dbReference type="InterPro" id="IPR002347">
    <property type="entry name" value="SDR_fam"/>
</dbReference>
<organism evidence="4 5">
    <name type="scientific">Plectosphaerella plurivora</name>
    <dbReference type="NCBI Taxonomy" id="936078"/>
    <lineage>
        <taxon>Eukaryota</taxon>
        <taxon>Fungi</taxon>
        <taxon>Dikarya</taxon>
        <taxon>Ascomycota</taxon>
        <taxon>Pezizomycotina</taxon>
        <taxon>Sordariomycetes</taxon>
        <taxon>Hypocreomycetidae</taxon>
        <taxon>Glomerellales</taxon>
        <taxon>Plectosphaerellaceae</taxon>
        <taxon>Plectosphaerella</taxon>
    </lineage>
</organism>